<feature type="compositionally biased region" description="Polar residues" evidence="1">
    <location>
        <begin position="310"/>
        <end position="320"/>
    </location>
</feature>
<dbReference type="PANTHER" id="PTHR21726">
    <property type="entry name" value="PHOSPHATIDYLINOSITOL N-ACETYLGLUCOSAMINYLTRANSFERASE SUBUNIT P DOWN SYNDROME CRITICAL REGION PROTEIN 5 -RELATED"/>
    <property type="match status" value="1"/>
</dbReference>
<dbReference type="InterPro" id="IPR032795">
    <property type="entry name" value="DUF3741-assoc"/>
</dbReference>
<dbReference type="AlphaFoldDB" id="A0A175YDP1"/>
<gene>
    <name evidence="2" type="ORF">DCAR_0933814</name>
</gene>
<dbReference type="EMBL" id="CP093351">
    <property type="protein sequence ID" value="WOH14295.1"/>
    <property type="molecule type" value="Genomic_DNA"/>
</dbReference>
<reference evidence="2" key="2">
    <citation type="submission" date="2022-03" db="EMBL/GenBank/DDBJ databases">
        <title>Draft title - Genomic analysis of global carrot germplasm unveils the trajectory of domestication and the origin of high carotenoid orange carrot.</title>
        <authorList>
            <person name="Iorizzo M."/>
            <person name="Ellison S."/>
            <person name="Senalik D."/>
            <person name="Macko-Podgorni A."/>
            <person name="Grzebelus D."/>
            <person name="Bostan H."/>
            <person name="Rolling W."/>
            <person name="Curaba J."/>
            <person name="Simon P."/>
        </authorList>
    </citation>
    <scope>NUCLEOTIDE SEQUENCE</scope>
    <source>
        <tissue evidence="2">Leaf</tissue>
    </source>
</reference>
<feature type="compositionally biased region" description="Polar residues" evidence="1">
    <location>
        <begin position="359"/>
        <end position="381"/>
    </location>
</feature>
<dbReference type="Pfam" id="PF14383">
    <property type="entry name" value="VARLMGL"/>
    <property type="match status" value="1"/>
</dbReference>
<dbReference type="OMA" id="SHYDGIS"/>
<feature type="compositionally biased region" description="Low complexity" evidence="1">
    <location>
        <begin position="403"/>
        <end position="416"/>
    </location>
</feature>
<feature type="region of interest" description="Disordered" evidence="1">
    <location>
        <begin position="250"/>
        <end position="381"/>
    </location>
</feature>
<dbReference type="Gramene" id="KZM81749">
    <property type="protein sequence ID" value="KZM81749"/>
    <property type="gene ID" value="DCAR_029362"/>
</dbReference>
<dbReference type="InterPro" id="IPR025486">
    <property type="entry name" value="DUF4378"/>
</dbReference>
<dbReference type="KEGG" id="dcr:108202940"/>
<feature type="compositionally biased region" description="Basic and acidic residues" evidence="1">
    <location>
        <begin position="335"/>
        <end position="352"/>
    </location>
</feature>
<proteinExistence type="predicted"/>
<dbReference type="Pfam" id="PF14309">
    <property type="entry name" value="DUF4378"/>
    <property type="match status" value="1"/>
</dbReference>
<name>A0A175YDP1_DAUCS</name>
<feature type="region of interest" description="Disordered" evidence="1">
    <location>
        <begin position="581"/>
        <end position="631"/>
    </location>
</feature>
<dbReference type="OrthoDB" id="765769at2759"/>
<evidence type="ECO:0000313" key="2">
    <source>
        <dbReference type="EMBL" id="WOH14295.1"/>
    </source>
</evidence>
<keyword evidence="3" id="KW-1185">Reference proteome</keyword>
<feature type="compositionally biased region" description="Basic and acidic residues" evidence="1">
    <location>
        <begin position="613"/>
        <end position="627"/>
    </location>
</feature>
<evidence type="ECO:0000256" key="1">
    <source>
        <dbReference type="SAM" id="MobiDB-lite"/>
    </source>
</evidence>
<sequence length="915" mass="102058">MEAERRSSKGGFFQLFDWNAKSKKKLFSNKSALPECSNQGKENFSSSEASRLHQMNMHEVGPSPSVQGHDYNCISSVSGEEGHGTKVPGVVARLMGLESLPKKDVSELSYDSSYYDSYSFRDSHFPRTQPDTQSDHHIMDYGNTRNKLDGFSRNPVDFRMHKVQNRSIDRFQTEILPPKSARTISSTHSRLLSPIKSPGFILTKNPASIMEAASRIFEQSPQSTTKGKTSFGSPSVPLRIRDLKERLEAAQKAPQVPVQYQRTKDNNSEKCMKGQPNERGQRGLENTQLRHSVALKQGGSRSLKNKEKTPSSSRTKTNFQMREGPSWSGNRSLNRKGDNGVKPNHLEKKQVYMEKGVQRRTSASGTSDVLKQNNQKQNCASSKETICLKPQTTSCQLDRKVASSKNSSKVNKPVNKIAESSSTGSRKKNIVAADTRKETPSSNSKSFLAKKRPVSAVARNNSNAIKDVLINKDDRSVKCNVSVDGLKNWDAVDAKSGMDVVSFTFTSPIKKSLSGSQASGHFREKDSSLSVVPADDKPANVSYLSSLGLNVIGSDALSILLEEKLKELAYRVEPSDNNLVRHSQFSGPASSLHDSASSLSATDSTYAKHGKNPHLDLHKHNSEKQQDFSHSSVDGMILDAKQKWQESEDFEEISNSRNNKKTEYGQETDSPISSPTSFSGGSCNSLDSKISYTSNGNRQCSSLESYETVSFISSRHPHSLEELEFSDSASSLSVGAMERKNRACTSGYRNFEPSPNWELVYAIEVLSNADFQLDDYVLGQACLTADFFTSWENQKTGSDKAEDEYYKLEQKLVFDFLNECLEFRCEQISVGNHKAWSKLTMLFLKKDLLAEEFHREMSRLTSMKDLPTDEIVDKDMSSHYGKWVDFETEECEEVLDLGDEILSSLVDELMIDLLS</sequence>
<feature type="compositionally biased region" description="Basic and acidic residues" evidence="1">
    <location>
        <begin position="262"/>
        <end position="272"/>
    </location>
</feature>
<reference evidence="2" key="1">
    <citation type="journal article" date="2016" name="Nat. Genet.">
        <title>A high-quality carrot genome assembly provides new insights into carotenoid accumulation and asterid genome evolution.</title>
        <authorList>
            <person name="Iorizzo M."/>
            <person name="Ellison S."/>
            <person name="Senalik D."/>
            <person name="Zeng P."/>
            <person name="Satapoomin P."/>
            <person name="Huang J."/>
            <person name="Bowman M."/>
            <person name="Iovene M."/>
            <person name="Sanseverino W."/>
            <person name="Cavagnaro P."/>
            <person name="Yildiz M."/>
            <person name="Macko-Podgorni A."/>
            <person name="Moranska E."/>
            <person name="Grzebelus E."/>
            <person name="Grzebelus D."/>
            <person name="Ashrafi H."/>
            <person name="Zheng Z."/>
            <person name="Cheng S."/>
            <person name="Spooner D."/>
            <person name="Van Deynze A."/>
            <person name="Simon P."/>
        </authorList>
    </citation>
    <scope>NUCLEOTIDE SEQUENCE</scope>
    <source>
        <tissue evidence="2">Leaf</tissue>
    </source>
</reference>
<accession>A0A175YDP1</accession>
<feature type="region of interest" description="Disordered" evidence="1">
    <location>
        <begin position="647"/>
        <end position="680"/>
    </location>
</feature>
<dbReference type="Proteomes" id="UP000077755">
    <property type="component" value="Chromosome 9"/>
</dbReference>
<feature type="compositionally biased region" description="Low complexity" evidence="1">
    <location>
        <begin position="590"/>
        <end position="605"/>
    </location>
</feature>
<feature type="compositionally biased region" description="Polar residues" evidence="1">
    <location>
        <begin position="665"/>
        <end position="680"/>
    </location>
</feature>
<dbReference type="PANTHER" id="PTHR21726:SF57">
    <property type="entry name" value="SERINE-RICH ADHESIN FOR PLATELETS-LIKE PROTEIN"/>
    <property type="match status" value="1"/>
</dbReference>
<evidence type="ECO:0000313" key="3">
    <source>
        <dbReference type="Proteomes" id="UP000077755"/>
    </source>
</evidence>
<feature type="region of interest" description="Disordered" evidence="1">
    <location>
        <begin position="399"/>
        <end position="453"/>
    </location>
</feature>
<organism evidence="2 3">
    <name type="scientific">Daucus carota subsp. sativus</name>
    <name type="common">Carrot</name>
    <dbReference type="NCBI Taxonomy" id="79200"/>
    <lineage>
        <taxon>Eukaryota</taxon>
        <taxon>Viridiplantae</taxon>
        <taxon>Streptophyta</taxon>
        <taxon>Embryophyta</taxon>
        <taxon>Tracheophyta</taxon>
        <taxon>Spermatophyta</taxon>
        <taxon>Magnoliopsida</taxon>
        <taxon>eudicotyledons</taxon>
        <taxon>Gunneridae</taxon>
        <taxon>Pentapetalae</taxon>
        <taxon>asterids</taxon>
        <taxon>campanulids</taxon>
        <taxon>Apiales</taxon>
        <taxon>Apiaceae</taxon>
        <taxon>Apioideae</taxon>
        <taxon>Scandiceae</taxon>
        <taxon>Daucinae</taxon>
        <taxon>Daucus</taxon>
        <taxon>Daucus sect. Daucus</taxon>
    </lineage>
</organism>
<protein>
    <submittedName>
        <fullName evidence="2">Uncharacterized protein</fullName>
    </submittedName>
</protein>